<comment type="similarity">
    <text evidence="1">Belongs to the cyclin family.</text>
</comment>
<dbReference type="SMART" id="SM00385">
    <property type="entry name" value="CYCLIN"/>
    <property type="match status" value="1"/>
</dbReference>
<gene>
    <name evidence="3" type="ORF">Ctob_015314</name>
</gene>
<keyword evidence="1" id="KW-0195">Cyclin</keyword>
<organism evidence="3 4">
    <name type="scientific">Chrysochromulina tobinii</name>
    <dbReference type="NCBI Taxonomy" id="1460289"/>
    <lineage>
        <taxon>Eukaryota</taxon>
        <taxon>Haptista</taxon>
        <taxon>Haptophyta</taxon>
        <taxon>Prymnesiophyceae</taxon>
        <taxon>Prymnesiales</taxon>
        <taxon>Chrysochromulinaceae</taxon>
        <taxon>Chrysochromulina</taxon>
    </lineage>
</organism>
<name>A0A0M0JZA6_9EUKA</name>
<comment type="caution">
    <text evidence="3">The sequence shown here is derived from an EMBL/GenBank/DDBJ whole genome shotgun (WGS) entry which is preliminary data.</text>
</comment>
<proteinExistence type="inferred from homology"/>
<dbReference type="Proteomes" id="UP000037460">
    <property type="component" value="Unassembled WGS sequence"/>
</dbReference>
<evidence type="ECO:0000259" key="2">
    <source>
        <dbReference type="SMART" id="SM00385"/>
    </source>
</evidence>
<dbReference type="OrthoDB" id="306099at2759"/>
<reference evidence="4" key="1">
    <citation type="journal article" date="2015" name="PLoS Genet.">
        <title>Genome Sequence and Transcriptome Analyses of Chrysochromulina tobin: Metabolic Tools for Enhanced Algal Fitness in the Prominent Order Prymnesiales (Haptophyceae).</title>
        <authorList>
            <person name="Hovde B.T."/>
            <person name="Deodato C.R."/>
            <person name="Hunsperger H.M."/>
            <person name="Ryken S.A."/>
            <person name="Yost W."/>
            <person name="Jha R.K."/>
            <person name="Patterson J."/>
            <person name="Monnat R.J. Jr."/>
            <person name="Barlow S.B."/>
            <person name="Starkenburg S.R."/>
            <person name="Cattolico R.A."/>
        </authorList>
    </citation>
    <scope>NUCLEOTIDE SEQUENCE</scope>
    <source>
        <strain evidence="4">CCMP291</strain>
    </source>
</reference>
<dbReference type="Pfam" id="PF00134">
    <property type="entry name" value="Cyclin_N"/>
    <property type="match status" value="1"/>
</dbReference>
<evidence type="ECO:0000313" key="4">
    <source>
        <dbReference type="Proteomes" id="UP000037460"/>
    </source>
</evidence>
<dbReference type="InterPro" id="IPR006671">
    <property type="entry name" value="Cyclin_N"/>
</dbReference>
<dbReference type="PANTHER" id="PTHR10177">
    <property type="entry name" value="CYCLINS"/>
    <property type="match status" value="1"/>
</dbReference>
<protein>
    <submittedName>
        <fullName evidence="3">Cyclin b2</fullName>
    </submittedName>
</protein>
<accession>A0A0M0JZA6</accession>
<dbReference type="EMBL" id="JWZX01001883">
    <property type="protein sequence ID" value="KOO31961.1"/>
    <property type="molecule type" value="Genomic_DNA"/>
</dbReference>
<feature type="domain" description="Cyclin-like" evidence="2">
    <location>
        <begin position="36"/>
        <end position="124"/>
    </location>
</feature>
<dbReference type="AlphaFoldDB" id="A0A0M0JZA6"/>
<dbReference type="InterPro" id="IPR013763">
    <property type="entry name" value="Cyclin-like_dom"/>
</dbReference>
<dbReference type="SUPFAM" id="SSF47954">
    <property type="entry name" value="Cyclin-like"/>
    <property type="match status" value="2"/>
</dbReference>
<sequence length="316" mass="34917">MASLIAQAAPLRTDPELLIKLQAYNFDHRCREKVMMYINELSEDFGLLVQTSSMACNYFDRYILEALRAGPVSHHQMQMIATTCVLISAKFIDRKLPPLSELVKVHNQTATAEQFAALERVIVVALEWNLHVLLPQSFLKPLRATLPGAPFSRLDEQRTQFFMDLSVYDGHLLQYTPAEVCGGSLLAAWKFSSETEAIACFLPALAHSLHTTELRLKRCTNQLLRYYQFAAGALPVLTAQAAALGAAPAAGRVVMGAGRVVMGAGRVGSPDTTREIDGLKSLLCDENDMLDDMLASVDEDRFSPDTVMMDFFCAPN</sequence>
<evidence type="ECO:0000256" key="1">
    <source>
        <dbReference type="RuleBase" id="RU000383"/>
    </source>
</evidence>
<dbReference type="InterPro" id="IPR039361">
    <property type="entry name" value="Cyclin"/>
</dbReference>
<dbReference type="InterPro" id="IPR036915">
    <property type="entry name" value="Cyclin-like_sf"/>
</dbReference>
<dbReference type="Gene3D" id="1.10.472.10">
    <property type="entry name" value="Cyclin-like"/>
    <property type="match status" value="2"/>
</dbReference>
<evidence type="ECO:0000313" key="3">
    <source>
        <dbReference type="EMBL" id="KOO31961.1"/>
    </source>
</evidence>
<keyword evidence="4" id="KW-1185">Reference proteome</keyword>